<evidence type="ECO:0000313" key="1">
    <source>
        <dbReference type="EMBL" id="KIK19986.1"/>
    </source>
</evidence>
<sequence length="139" mass="15902">MCRLPNDHDLLFDFGCAIQFYGLYRGGVDACGRKVVQWVFNTSRSSFSPQRYWAFLHLPVRQPPTLSTSCRLLPHIGEPIFSWLAFNNDFNAPFNLGFFLSPHAFRSYTVTDERPCISSQVTYSTSTPMESMGMKQKDS</sequence>
<evidence type="ECO:0000313" key="2">
    <source>
        <dbReference type="Proteomes" id="UP000054018"/>
    </source>
</evidence>
<name>A0A0C9YTI0_9AGAM</name>
<dbReference type="AlphaFoldDB" id="A0A0C9YTI0"/>
<reference evidence="2" key="2">
    <citation type="submission" date="2015-01" db="EMBL/GenBank/DDBJ databases">
        <title>Evolutionary Origins and Diversification of the Mycorrhizal Mutualists.</title>
        <authorList>
            <consortium name="DOE Joint Genome Institute"/>
            <consortium name="Mycorrhizal Genomics Consortium"/>
            <person name="Kohler A."/>
            <person name="Kuo A."/>
            <person name="Nagy L.G."/>
            <person name="Floudas D."/>
            <person name="Copeland A."/>
            <person name="Barry K.W."/>
            <person name="Cichocki N."/>
            <person name="Veneault-Fourrey C."/>
            <person name="LaButti K."/>
            <person name="Lindquist E.A."/>
            <person name="Lipzen A."/>
            <person name="Lundell T."/>
            <person name="Morin E."/>
            <person name="Murat C."/>
            <person name="Riley R."/>
            <person name="Ohm R."/>
            <person name="Sun H."/>
            <person name="Tunlid A."/>
            <person name="Henrissat B."/>
            <person name="Grigoriev I.V."/>
            <person name="Hibbett D.S."/>
            <person name="Martin F."/>
        </authorList>
    </citation>
    <scope>NUCLEOTIDE SEQUENCE [LARGE SCALE GENOMIC DNA]</scope>
    <source>
        <strain evidence="2">441</strain>
    </source>
</reference>
<dbReference type="HOGENOM" id="CLU_1845892_0_0_1"/>
<accession>A0A0C9YTI0</accession>
<protein>
    <submittedName>
        <fullName evidence="1">Uncharacterized protein</fullName>
    </submittedName>
</protein>
<dbReference type="Proteomes" id="UP000054018">
    <property type="component" value="Unassembled WGS sequence"/>
</dbReference>
<proteinExistence type="predicted"/>
<keyword evidence="2" id="KW-1185">Reference proteome</keyword>
<dbReference type="EMBL" id="KN833774">
    <property type="protein sequence ID" value="KIK19986.1"/>
    <property type="molecule type" value="Genomic_DNA"/>
</dbReference>
<gene>
    <name evidence="1" type="ORF">PISMIDRAFT_616445</name>
</gene>
<organism evidence="1 2">
    <name type="scientific">Pisolithus microcarpus 441</name>
    <dbReference type="NCBI Taxonomy" id="765257"/>
    <lineage>
        <taxon>Eukaryota</taxon>
        <taxon>Fungi</taxon>
        <taxon>Dikarya</taxon>
        <taxon>Basidiomycota</taxon>
        <taxon>Agaricomycotina</taxon>
        <taxon>Agaricomycetes</taxon>
        <taxon>Agaricomycetidae</taxon>
        <taxon>Boletales</taxon>
        <taxon>Sclerodermatineae</taxon>
        <taxon>Pisolithaceae</taxon>
        <taxon>Pisolithus</taxon>
    </lineage>
</organism>
<reference evidence="1 2" key="1">
    <citation type="submission" date="2014-04" db="EMBL/GenBank/DDBJ databases">
        <authorList>
            <consortium name="DOE Joint Genome Institute"/>
            <person name="Kuo A."/>
            <person name="Kohler A."/>
            <person name="Costa M.D."/>
            <person name="Nagy L.G."/>
            <person name="Floudas D."/>
            <person name="Copeland A."/>
            <person name="Barry K.W."/>
            <person name="Cichocki N."/>
            <person name="Veneault-Fourrey C."/>
            <person name="LaButti K."/>
            <person name="Lindquist E.A."/>
            <person name="Lipzen A."/>
            <person name="Lundell T."/>
            <person name="Morin E."/>
            <person name="Murat C."/>
            <person name="Sun H."/>
            <person name="Tunlid A."/>
            <person name="Henrissat B."/>
            <person name="Grigoriev I.V."/>
            <person name="Hibbett D.S."/>
            <person name="Martin F."/>
            <person name="Nordberg H.P."/>
            <person name="Cantor M.N."/>
            <person name="Hua S.X."/>
        </authorList>
    </citation>
    <scope>NUCLEOTIDE SEQUENCE [LARGE SCALE GENOMIC DNA]</scope>
    <source>
        <strain evidence="1 2">441</strain>
    </source>
</reference>